<dbReference type="InterPro" id="IPR000531">
    <property type="entry name" value="Beta-barrel_TonB"/>
</dbReference>
<evidence type="ECO:0000256" key="8">
    <source>
        <dbReference type="ARBA" id="ARBA00023170"/>
    </source>
</evidence>
<dbReference type="InterPro" id="IPR036942">
    <property type="entry name" value="Beta-barrel_TonB_sf"/>
</dbReference>
<evidence type="ECO:0000259" key="13">
    <source>
        <dbReference type="Pfam" id="PF00593"/>
    </source>
</evidence>
<dbReference type="Proteomes" id="UP000279594">
    <property type="component" value="Chromosome"/>
</dbReference>
<keyword evidence="3 10" id="KW-0813">Transport</keyword>
<dbReference type="GO" id="GO:0009279">
    <property type="term" value="C:cell outer membrane"/>
    <property type="evidence" value="ECO:0007669"/>
    <property type="project" value="UniProtKB-SubCell"/>
</dbReference>
<protein>
    <submittedName>
        <fullName evidence="15">TonB-dependent receptor</fullName>
    </submittedName>
</protein>
<dbReference type="CDD" id="cd01347">
    <property type="entry name" value="ligand_gated_channel"/>
    <property type="match status" value="1"/>
</dbReference>
<dbReference type="InterPro" id="IPR039426">
    <property type="entry name" value="TonB-dep_rcpt-like"/>
</dbReference>
<evidence type="ECO:0000256" key="6">
    <source>
        <dbReference type="ARBA" id="ARBA00023077"/>
    </source>
</evidence>
<evidence type="ECO:0000256" key="4">
    <source>
        <dbReference type="ARBA" id="ARBA00022452"/>
    </source>
</evidence>
<feature type="domain" description="TonB-dependent receptor-like beta-barrel" evidence="13">
    <location>
        <begin position="398"/>
        <end position="821"/>
    </location>
</feature>
<evidence type="ECO:0000256" key="11">
    <source>
        <dbReference type="RuleBase" id="RU003357"/>
    </source>
</evidence>
<evidence type="ECO:0000256" key="9">
    <source>
        <dbReference type="ARBA" id="ARBA00023237"/>
    </source>
</evidence>
<evidence type="ECO:0000256" key="12">
    <source>
        <dbReference type="SAM" id="SignalP"/>
    </source>
</evidence>
<evidence type="ECO:0000313" key="16">
    <source>
        <dbReference type="Proteomes" id="UP000279594"/>
    </source>
</evidence>
<keyword evidence="9 10" id="KW-0998">Cell outer membrane</keyword>
<keyword evidence="4 10" id="KW-1134">Transmembrane beta strand</keyword>
<keyword evidence="8 15" id="KW-0675">Receptor</keyword>
<dbReference type="PANTHER" id="PTHR47234">
    <property type="match status" value="1"/>
</dbReference>
<evidence type="ECO:0000256" key="1">
    <source>
        <dbReference type="ARBA" id="ARBA00004571"/>
    </source>
</evidence>
<dbReference type="InterPro" id="IPR037066">
    <property type="entry name" value="Plug_dom_sf"/>
</dbReference>
<organism evidence="15 16">
    <name type="scientific">Janthinobacterium agaricidamnosum</name>
    <dbReference type="NCBI Taxonomy" id="55508"/>
    <lineage>
        <taxon>Bacteria</taxon>
        <taxon>Pseudomonadati</taxon>
        <taxon>Pseudomonadota</taxon>
        <taxon>Betaproteobacteria</taxon>
        <taxon>Burkholderiales</taxon>
        <taxon>Oxalobacteraceae</taxon>
        <taxon>Janthinobacterium</taxon>
    </lineage>
</organism>
<evidence type="ECO:0000313" key="15">
    <source>
        <dbReference type="EMBL" id="AYM74505.1"/>
    </source>
</evidence>
<evidence type="ECO:0000256" key="10">
    <source>
        <dbReference type="PROSITE-ProRule" id="PRU01360"/>
    </source>
</evidence>
<dbReference type="PANTHER" id="PTHR47234:SF2">
    <property type="entry name" value="TONB-DEPENDENT RECEPTOR"/>
    <property type="match status" value="1"/>
</dbReference>
<name>A0A3G2E5G4_9BURK</name>
<dbReference type="SUPFAM" id="SSF56935">
    <property type="entry name" value="Porins"/>
    <property type="match status" value="1"/>
</dbReference>
<dbReference type="EMBL" id="CP033019">
    <property type="protein sequence ID" value="AYM74505.1"/>
    <property type="molecule type" value="Genomic_DNA"/>
</dbReference>
<keyword evidence="5 10" id="KW-0812">Transmembrane</keyword>
<reference evidence="15 16" key="1">
    <citation type="submission" date="2018-10" db="EMBL/GenBank/DDBJ databases">
        <title>Effects of UV and annual dynamics of microbial communities in freshwater RAS systems.</title>
        <authorList>
            <person name="Bekkelund A.K."/>
            <person name="Hansen B.R."/>
            <person name="Stokken H."/>
            <person name="Eriksen B.F."/>
            <person name="Kashulin N.A."/>
        </authorList>
    </citation>
    <scope>NUCLEOTIDE SEQUENCE [LARGE SCALE GENOMIC DNA]</scope>
    <source>
        <strain evidence="15 16">BHSEK</strain>
    </source>
</reference>
<evidence type="ECO:0000256" key="5">
    <source>
        <dbReference type="ARBA" id="ARBA00022692"/>
    </source>
</evidence>
<comment type="similarity">
    <text evidence="2 10 11">Belongs to the TonB-dependent receptor family.</text>
</comment>
<dbReference type="Gene3D" id="2.170.130.10">
    <property type="entry name" value="TonB-dependent receptor, plug domain"/>
    <property type="match status" value="1"/>
</dbReference>
<evidence type="ECO:0000256" key="3">
    <source>
        <dbReference type="ARBA" id="ARBA00022448"/>
    </source>
</evidence>
<feature type="chain" id="PRO_5017956245" evidence="12">
    <location>
        <begin position="25"/>
        <end position="855"/>
    </location>
</feature>
<accession>A0A3G2E5G4</accession>
<dbReference type="Gene3D" id="2.40.170.20">
    <property type="entry name" value="TonB-dependent receptor, beta-barrel domain"/>
    <property type="match status" value="1"/>
</dbReference>
<keyword evidence="6 11" id="KW-0798">TonB box</keyword>
<proteinExistence type="inferred from homology"/>
<dbReference type="PROSITE" id="PS52016">
    <property type="entry name" value="TONB_DEPENDENT_REC_3"/>
    <property type="match status" value="1"/>
</dbReference>
<feature type="signal peptide" evidence="12">
    <location>
        <begin position="1"/>
        <end position="24"/>
    </location>
</feature>
<dbReference type="InterPro" id="IPR012910">
    <property type="entry name" value="Plug_dom"/>
</dbReference>
<evidence type="ECO:0000256" key="7">
    <source>
        <dbReference type="ARBA" id="ARBA00023136"/>
    </source>
</evidence>
<comment type="subcellular location">
    <subcellularLocation>
        <location evidence="1 10">Cell outer membrane</location>
        <topology evidence="1 10">Multi-pass membrane protein</topology>
    </subcellularLocation>
</comment>
<sequence length="855" mass="92334">MFKPLAISLAIAAAFPAVSTIAHAEDDMLRVNVTGSNIRVSEKEGASAVQVITAKELKASGKTSVSDVLRAISANSGNSYNEQYTGSFSAGTSGLSLRGIGQKNTLILVNGKRVASYATAQNLQETFVDLNSLPMAAVQRIEVLKDGASSVYGSDAVAGVVNIILYKEFTGTDITAQWGGSTEGTGQHEKSAALQTGFGKLEEDGYSLVFSVDAQQRDKLQQSDVAWMRDADFRNQQRGSLGWAITNYAGTDPTKTLGGVRGPLQLVNYGDITPGKTGQVLAYNPSPYKTLIPGIQRVHTAARGTLKLNADTEAYVDLLHSYSRADQTFSAPLTVNNATRVWNNATQALDTIPVVLPVGHPNNPGATPLPFTATLFDLGPRLKQDKVTFYRALAGVKGTLAGWDWDAAVGHSSSKLEETVQNFVNRYAFQQVLADGSYNFFDQAQNSEAVRNRLRLSTLRPAESTLDTVDFSAAKDLWQLPAGPLGFAAGAQWRREKMDSQTSTAVLSGTELRPAINIINGSRSVSALFAELNVPVVKDLSVNLAGRADHYSDFGNAFSPKASARYQAAPWLLVRGTVSRGFRAPSLPEITQSTAVSYVSVLDPKDPVTPTQTRGVTAITIANTALRPERSNNLNLGVVVSPTSSSSIGLDYYRIRQDGVIGTESATTTLANEAAAPQKITRDADGRITTLYRQYRNQGQREVSGIDLDLRQRFVDKDWGKLTLAGQLSRVLRFAEPLSDGAPLTDGAGTNYFGSIPKWRGVTSATWEQGKWSSTLTWNYVGSYAQNTHLDESVAAFSTFDVTTSWQVTPAANVTFIVQNLANKRAPWDYSASGFDYTQADPRGRFASLKLNYKF</sequence>
<evidence type="ECO:0000259" key="14">
    <source>
        <dbReference type="Pfam" id="PF07715"/>
    </source>
</evidence>
<dbReference type="AlphaFoldDB" id="A0A3G2E5G4"/>
<dbReference type="RefSeq" id="WP_121668370.1">
    <property type="nucleotide sequence ID" value="NZ_CP033019.1"/>
</dbReference>
<keyword evidence="16" id="KW-1185">Reference proteome</keyword>
<keyword evidence="7 10" id="KW-0472">Membrane</keyword>
<gene>
    <name evidence="15" type="ORF">D9M09_00765</name>
</gene>
<evidence type="ECO:0000256" key="2">
    <source>
        <dbReference type="ARBA" id="ARBA00009810"/>
    </source>
</evidence>
<feature type="domain" description="TonB-dependent receptor plug" evidence="14">
    <location>
        <begin position="43"/>
        <end position="160"/>
    </location>
</feature>
<keyword evidence="12" id="KW-0732">Signal</keyword>
<dbReference type="Pfam" id="PF07715">
    <property type="entry name" value="Plug"/>
    <property type="match status" value="1"/>
</dbReference>
<dbReference type="Pfam" id="PF00593">
    <property type="entry name" value="TonB_dep_Rec_b-barrel"/>
    <property type="match status" value="1"/>
</dbReference>